<proteinExistence type="predicted"/>
<organism evidence="1 2">
    <name type="scientific">Enterobacter roggenkampii</name>
    <dbReference type="NCBI Taxonomy" id="1812935"/>
    <lineage>
        <taxon>Bacteria</taxon>
        <taxon>Pseudomonadati</taxon>
        <taxon>Pseudomonadota</taxon>
        <taxon>Gammaproteobacteria</taxon>
        <taxon>Enterobacterales</taxon>
        <taxon>Enterobacteriaceae</taxon>
        <taxon>Enterobacter</taxon>
        <taxon>Enterobacter cloacae complex</taxon>
    </lineage>
</organism>
<reference evidence="1" key="1">
    <citation type="journal article" date="2020" name="J Glob Antimicrob Resist">
        <title>Genomic characterization of clinical Enterobacter roggenkampii co-harboring blaIMP-1- and blaGES-5-encoding IncP6 and mcr-9-encoding IncHI2 plasmids isolated in Japan.</title>
        <authorList>
            <person name="Umeda K."/>
            <person name="Nakamura H."/>
            <person name="Fukuda A."/>
            <person name="Matsumoto Y."/>
            <person name="Motooka D."/>
            <person name="Nakamura S."/>
            <person name="Yasui Y."/>
            <person name="Yoshida H."/>
            <person name="Kawahara R."/>
        </authorList>
    </citation>
    <scope>NUCLEOTIDE SEQUENCE</scope>
    <source>
        <strain evidence="1">OIPH-N260</strain>
    </source>
</reference>
<gene>
    <name evidence="1" type="ORF">OIPHN260_04950</name>
</gene>
<name>A0AAU9C8Y5_9ENTR</name>
<accession>A0AAU9C8Y5</accession>
<sequence length="171" mass="18765">MASTAGLRYLCHIPNTQFAVLSRLATIKKCQTVESIDGANVDTTEEIFDYLPGWSHKEIIGRWTIGAEVTLPAIKAISYENLCIKGHGYLPAPSSEILAEVYFEGSLLGHFEYNKSKPDGERCVSVPSRSPSDTQASSIYLKLAGYSSPASHGLSSDDRLLGIFVEKIYFK</sequence>
<protein>
    <submittedName>
        <fullName evidence="1">Uncharacterized protein</fullName>
    </submittedName>
</protein>
<evidence type="ECO:0000313" key="1">
    <source>
        <dbReference type="EMBL" id="BCL40993.1"/>
    </source>
</evidence>
<dbReference type="EMBL" id="AP023447">
    <property type="protein sequence ID" value="BCL40993.1"/>
    <property type="molecule type" value="Genomic_DNA"/>
</dbReference>
<dbReference type="Proteomes" id="UP000595858">
    <property type="component" value="Chromosome"/>
</dbReference>
<dbReference type="AlphaFoldDB" id="A0AAU9C8Y5"/>
<evidence type="ECO:0000313" key="2">
    <source>
        <dbReference type="Proteomes" id="UP000595858"/>
    </source>
</evidence>